<feature type="non-terminal residue" evidence="8">
    <location>
        <position position="1"/>
    </location>
</feature>
<dbReference type="SMART" id="SM00271">
    <property type="entry name" value="DnaJ"/>
    <property type="match status" value="1"/>
</dbReference>
<evidence type="ECO:0000256" key="6">
    <source>
        <dbReference type="SAM" id="MobiDB-lite"/>
    </source>
</evidence>
<dbReference type="PROSITE" id="PS50076">
    <property type="entry name" value="DNAJ_2"/>
    <property type="match status" value="1"/>
</dbReference>
<dbReference type="InterPro" id="IPR013087">
    <property type="entry name" value="Znf_C2H2_type"/>
</dbReference>
<reference evidence="8 9" key="1">
    <citation type="submission" date="2019-09" db="EMBL/GenBank/DDBJ databases">
        <title>Bird 10,000 Genomes (B10K) Project - Family phase.</title>
        <authorList>
            <person name="Zhang G."/>
        </authorList>
    </citation>
    <scope>NUCLEOTIDE SEQUENCE [LARGE SCALE GENOMIC DNA]</scope>
    <source>
        <strain evidence="8">B10K-DU-012-52</strain>
    </source>
</reference>
<dbReference type="InterPro" id="IPR003604">
    <property type="entry name" value="Matrin/U1-like-C_Znf_C2H2"/>
</dbReference>
<protein>
    <recommendedName>
        <fullName evidence="4">DnaJ homolog subfamily C member 21</fullName>
    </recommendedName>
</protein>
<dbReference type="Proteomes" id="UP000520535">
    <property type="component" value="Unassembled WGS sequence"/>
</dbReference>
<evidence type="ECO:0000256" key="5">
    <source>
        <dbReference type="SAM" id="Coils"/>
    </source>
</evidence>
<gene>
    <name evidence="8" type="primary">Dnajc21</name>
    <name evidence="8" type="ORF">BRALEP_R08082</name>
</gene>
<feature type="compositionally biased region" description="Polar residues" evidence="6">
    <location>
        <begin position="435"/>
        <end position="444"/>
    </location>
</feature>
<feature type="compositionally biased region" description="Basic residues" evidence="6">
    <location>
        <begin position="521"/>
        <end position="530"/>
    </location>
</feature>
<comment type="caution">
    <text evidence="8">The sequence shown here is derived from an EMBL/GenBank/DDBJ whole genome shotgun (WGS) entry which is preliminary data.</text>
</comment>
<dbReference type="SUPFAM" id="SSF57667">
    <property type="entry name" value="beta-beta-alpha zinc fingers"/>
    <property type="match status" value="1"/>
</dbReference>
<dbReference type="GO" id="GO:0003676">
    <property type="term" value="F:nucleic acid binding"/>
    <property type="evidence" value="ECO:0007669"/>
    <property type="project" value="InterPro"/>
</dbReference>
<keyword evidence="1" id="KW-0479">Metal-binding</keyword>
<evidence type="ECO:0000256" key="4">
    <source>
        <dbReference type="ARBA" id="ARBA00074367"/>
    </source>
</evidence>
<feature type="coiled-coil region" evidence="5">
    <location>
        <begin position="182"/>
        <end position="282"/>
    </location>
</feature>
<keyword evidence="9" id="KW-1185">Reference proteome</keyword>
<dbReference type="OrthoDB" id="5894at2759"/>
<dbReference type="EMBL" id="VYZX01010779">
    <property type="protein sequence ID" value="NXS55299.1"/>
    <property type="molecule type" value="Genomic_DNA"/>
</dbReference>
<dbReference type="Gene3D" id="1.10.287.110">
    <property type="entry name" value="DnaJ domain"/>
    <property type="match status" value="1"/>
</dbReference>
<dbReference type="PANTHER" id="PTHR44029:SF1">
    <property type="entry name" value="DNAJ HOMOLOG SUBFAMILY C MEMBER 21"/>
    <property type="match status" value="1"/>
</dbReference>
<sequence length="530" mass="61933">MKCHYEVLGVKRDAGEEELKRAYRRLALRWHPDKNLENAEEAAEQFKLIQAAYDVLSDPQERAWYDNHREALLKGGVDGDYQDDSLDLLHYFTVSCYSGYGDDEKGFFTVYRQVFEKIAKEEMEFMKTEEDTEEFPMFGYSHSDYDTIVHPFYAYWQSFCTQKNFAWKEEYDTRQASNRWEKRAMEKENKKTRDKARKERNELVRQLVAFIRKRDKRVQAHRKLVEEQNAEKIRKAEEFRRQQKLKQAKLAEQYKEQSWITMSDLERELQEMEAQYEKEFGDGSDDEVELEEQEMKAIEGMGYKLNDETEEDEFVDGLYCPACDKLLKTEKAMKNHEKSKKHREMVALLRQQLEEEEEKFPVSLDDANGTDIKKGEETEDMPKQKYVKLIHEDFFDKSADEETVEQKEVSGMEDSGAAEELINDGQRCAVSEDMNTTDVGQTNEAKSEVKSSTKPKGKKAKDAKKSAKASSEHPTMNEAPIHCVTCNCAFPSRNKLFEHLKATGHARATQAPAVNEAVNIRSKKEKRKNR</sequence>
<keyword evidence="3" id="KW-0862">Zinc</keyword>
<evidence type="ECO:0000313" key="8">
    <source>
        <dbReference type="EMBL" id="NXS55299.1"/>
    </source>
</evidence>
<feature type="compositionally biased region" description="Basic residues" evidence="6">
    <location>
        <begin position="453"/>
        <end position="462"/>
    </location>
</feature>
<dbReference type="InterPro" id="IPR054076">
    <property type="entry name" value="ZUO1-like_ZHD"/>
</dbReference>
<dbReference type="AlphaFoldDB" id="A0A7L2VCL2"/>
<dbReference type="GO" id="GO:0005737">
    <property type="term" value="C:cytoplasm"/>
    <property type="evidence" value="ECO:0007669"/>
    <property type="project" value="TreeGrafter"/>
</dbReference>
<keyword evidence="5" id="KW-0175">Coiled coil</keyword>
<organism evidence="8 9">
    <name type="scientific">Brachypteracias leptosomus</name>
    <name type="common">short-legged ground-roller</name>
    <dbReference type="NCBI Taxonomy" id="135165"/>
    <lineage>
        <taxon>Eukaryota</taxon>
        <taxon>Metazoa</taxon>
        <taxon>Chordata</taxon>
        <taxon>Craniata</taxon>
        <taxon>Vertebrata</taxon>
        <taxon>Euteleostomi</taxon>
        <taxon>Archelosauria</taxon>
        <taxon>Archosauria</taxon>
        <taxon>Dinosauria</taxon>
        <taxon>Saurischia</taxon>
        <taxon>Theropoda</taxon>
        <taxon>Coelurosauria</taxon>
        <taxon>Aves</taxon>
        <taxon>Neognathae</taxon>
        <taxon>Neoaves</taxon>
        <taxon>Telluraves</taxon>
        <taxon>Coraciimorphae</taxon>
        <taxon>Coraciiformes</taxon>
        <taxon>Brachypteraciidae</taxon>
        <taxon>Brachypteracias</taxon>
    </lineage>
</organism>
<evidence type="ECO:0000256" key="3">
    <source>
        <dbReference type="ARBA" id="ARBA00022833"/>
    </source>
</evidence>
<proteinExistence type="predicted"/>
<dbReference type="InterPro" id="IPR018253">
    <property type="entry name" value="DnaJ_domain_CS"/>
</dbReference>
<evidence type="ECO:0000259" key="7">
    <source>
        <dbReference type="PROSITE" id="PS50076"/>
    </source>
</evidence>
<dbReference type="InterPro" id="IPR036236">
    <property type="entry name" value="Znf_C2H2_sf"/>
</dbReference>
<dbReference type="FunFam" id="1.10.287.110:FF:000046">
    <property type="entry name" value="dnaJ homolog subfamily C member 21"/>
    <property type="match status" value="1"/>
</dbReference>
<dbReference type="PANTHER" id="PTHR44029">
    <property type="entry name" value="DNAJ HOMOLOG SUBFAMILY C MEMBER 21"/>
    <property type="match status" value="1"/>
</dbReference>
<dbReference type="InterPro" id="IPR036869">
    <property type="entry name" value="J_dom_sf"/>
</dbReference>
<evidence type="ECO:0000256" key="1">
    <source>
        <dbReference type="ARBA" id="ARBA00022723"/>
    </source>
</evidence>
<keyword evidence="2" id="KW-0863">Zinc-finger</keyword>
<feature type="region of interest" description="Disordered" evidence="6">
    <location>
        <begin position="507"/>
        <end position="530"/>
    </location>
</feature>
<dbReference type="Pfam" id="PF21884">
    <property type="entry name" value="ZUO1-like_ZHD"/>
    <property type="match status" value="1"/>
</dbReference>
<dbReference type="Gene3D" id="3.30.160.60">
    <property type="entry name" value="Classic Zinc Finger"/>
    <property type="match status" value="1"/>
</dbReference>
<evidence type="ECO:0000256" key="2">
    <source>
        <dbReference type="ARBA" id="ARBA00022771"/>
    </source>
</evidence>
<dbReference type="PROSITE" id="PS00028">
    <property type="entry name" value="ZINC_FINGER_C2H2_1"/>
    <property type="match status" value="2"/>
</dbReference>
<feature type="domain" description="J" evidence="7">
    <location>
        <begin position="3"/>
        <end position="69"/>
    </location>
</feature>
<dbReference type="InterPro" id="IPR051964">
    <property type="entry name" value="Chaperone_stress_response"/>
</dbReference>
<dbReference type="InterPro" id="IPR001623">
    <property type="entry name" value="DnaJ_domain"/>
</dbReference>
<dbReference type="CDD" id="cd06257">
    <property type="entry name" value="DnaJ"/>
    <property type="match status" value="1"/>
</dbReference>
<name>A0A7L2VCL2_9AVES</name>
<dbReference type="PROSITE" id="PS00636">
    <property type="entry name" value="DNAJ_1"/>
    <property type="match status" value="1"/>
</dbReference>
<dbReference type="InterPro" id="IPR022755">
    <property type="entry name" value="Znf_C2H2_jaz"/>
</dbReference>
<dbReference type="SUPFAM" id="SSF46565">
    <property type="entry name" value="Chaperone J-domain"/>
    <property type="match status" value="1"/>
</dbReference>
<dbReference type="Pfam" id="PF00226">
    <property type="entry name" value="DnaJ"/>
    <property type="match status" value="1"/>
</dbReference>
<feature type="region of interest" description="Disordered" evidence="6">
    <location>
        <begin position="435"/>
        <end position="475"/>
    </location>
</feature>
<dbReference type="GO" id="GO:0008270">
    <property type="term" value="F:zinc ion binding"/>
    <property type="evidence" value="ECO:0007669"/>
    <property type="project" value="UniProtKB-KW"/>
</dbReference>
<feature type="non-terminal residue" evidence="8">
    <location>
        <position position="530"/>
    </location>
</feature>
<dbReference type="Pfam" id="PF12171">
    <property type="entry name" value="zf-C2H2_jaz"/>
    <property type="match status" value="1"/>
</dbReference>
<dbReference type="SMART" id="SM00451">
    <property type="entry name" value="ZnF_U1"/>
    <property type="match status" value="2"/>
</dbReference>
<dbReference type="PRINTS" id="PR00625">
    <property type="entry name" value="JDOMAIN"/>
</dbReference>
<accession>A0A7L2VCL2</accession>
<dbReference type="SMART" id="SM00355">
    <property type="entry name" value="ZnF_C2H2"/>
    <property type="match status" value="2"/>
</dbReference>
<evidence type="ECO:0000313" key="9">
    <source>
        <dbReference type="Proteomes" id="UP000520535"/>
    </source>
</evidence>